<dbReference type="Proteomes" id="UP001148838">
    <property type="component" value="Unassembled WGS sequence"/>
</dbReference>
<keyword evidence="2" id="KW-1185">Reference proteome</keyword>
<comment type="caution">
    <text evidence="1">The sequence shown here is derived from an EMBL/GenBank/DDBJ whole genome shotgun (WGS) entry which is preliminary data.</text>
</comment>
<proteinExistence type="predicted"/>
<sequence>MALLAEEEMILKNMLLKLNDNYSKTAYIDFLHAAYQDMLSEWLVPQLQQAGTEDTVVLQQDGVQHTSHCKCADT</sequence>
<gene>
    <name evidence="1" type="ORF">ANN_19699</name>
</gene>
<reference evidence="1 2" key="1">
    <citation type="journal article" date="2022" name="Allergy">
        <title>Genome assembly and annotation of Periplaneta americana reveal a comprehensive cockroach allergen profile.</title>
        <authorList>
            <person name="Wang L."/>
            <person name="Xiong Q."/>
            <person name="Saelim N."/>
            <person name="Wang L."/>
            <person name="Nong W."/>
            <person name="Wan A.T."/>
            <person name="Shi M."/>
            <person name="Liu X."/>
            <person name="Cao Q."/>
            <person name="Hui J.H.L."/>
            <person name="Sookrung N."/>
            <person name="Leung T.F."/>
            <person name="Tungtrongchitr A."/>
            <person name="Tsui S.K.W."/>
        </authorList>
    </citation>
    <scope>NUCLEOTIDE SEQUENCE [LARGE SCALE GENOMIC DNA]</scope>
    <source>
        <strain evidence="1">PWHHKU_190912</strain>
    </source>
</reference>
<accession>A0ABQ8SB59</accession>
<organism evidence="1 2">
    <name type="scientific">Periplaneta americana</name>
    <name type="common">American cockroach</name>
    <name type="synonym">Blatta americana</name>
    <dbReference type="NCBI Taxonomy" id="6978"/>
    <lineage>
        <taxon>Eukaryota</taxon>
        <taxon>Metazoa</taxon>
        <taxon>Ecdysozoa</taxon>
        <taxon>Arthropoda</taxon>
        <taxon>Hexapoda</taxon>
        <taxon>Insecta</taxon>
        <taxon>Pterygota</taxon>
        <taxon>Neoptera</taxon>
        <taxon>Polyneoptera</taxon>
        <taxon>Dictyoptera</taxon>
        <taxon>Blattodea</taxon>
        <taxon>Blattoidea</taxon>
        <taxon>Blattidae</taxon>
        <taxon>Blattinae</taxon>
        <taxon>Periplaneta</taxon>
    </lineage>
</organism>
<evidence type="ECO:0000313" key="1">
    <source>
        <dbReference type="EMBL" id="KAJ4431104.1"/>
    </source>
</evidence>
<dbReference type="EMBL" id="JAJSOF020000031">
    <property type="protein sequence ID" value="KAJ4431104.1"/>
    <property type="molecule type" value="Genomic_DNA"/>
</dbReference>
<name>A0ABQ8SB59_PERAM</name>
<evidence type="ECO:0000313" key="2">
    <source>
        <dbReference type="Proteomes" id="UP001148838"/>
    </source>
</evidence>
<protein>
    <submittedName>
        <fullName evidence="1">Uncharacterized protein</fullName>
    </submittedName>
</protein>